<dbReference type="Proteomes" id="UP000800235">
    <property type="component" value="Unassembled WGS sequence"/>
</dbReference>
<sequence length="181" mass="19489">MSSTTPNPLSYTIRFKHHKTTVLLHLDPLTPLSTIKSTLLTSLRQTKPNGINNNPLPAKPSQIQFAKLINPSETGEGWEPLTPATSAYFDDDELDGLPDGKGMGKGKGGKGNGRVDVDSGTSIKATGVKDGSVVAFRWSLEEGGGEEDEWEEWDVVLPSFEDNYGVENQGEGGVLARDFDG</sequence>
<proteinExistence type="predicted"/>
<keyword evidence="2" id="KW-1185">Reference proteome</keyword>
<evidence type="ECO:0000313" key="2">
    <source>
        <dbReference type="Proteomes" id="UP000800235"/>
    </source>
</evidence>
<gene>
    <name evidence="1" type="ORF">EJ08DRAFT_52827</name>
</gene>
<evidence type="ECO:0000313" key="1">
    <source>
        <dbReference type="EMBL" id="KAF2418685.1"/>
    </source>
</evidence>
<name>A0A9P4NFG4_9PEZI</name>
<comment type="caution">
    <text evidence="1">The sequence shown here is derived from an EMBL/GenBank/DDBJ whole genome shotgun (WGS) entry which is preliminary data.</text>
</comment>
<accession>A0A9P4NFG4</accession>
<dbReference type="AlphaFoldDB" id="A0A9P4NFG4"/>
<protein>
    <submittedName>
        <fullName evidence="1">Uncharacterized protein</fullName>
    </submittedName>
</protein>
<dbReference type="EMBL" id="MU007126">
    <property type="protein sequence ID" value="KAF2418685.1"/>
    <property type="molecule type" value="Genomic_DNA"/>
</dbReference>
<organism evidence="1 2">
    <name type="scientific">Tothia fuscella</name>
    <dbReference type="NCBI Taxonomy" id="1048955"/>
    <lineage>
        <taxon>Eukaryota</taxon>
        <taxon>Fungi</taxon>
        <taxon>Dikarya</taxon>
        <taxon>Ascomycota</taxon>
        <taxon>Pezizomycotina</taxon>
        <taxon>Dothideomycetes</taxon>
        <taxon>Pleosporomycetidae</taxon>
        <taxon>Venturiales</taxon>
        <taxon>Cylindrosympodiaceae</taxon>
        <taxon>Tothia</taxon>
    </lineage>
</organism>
<dbReference type="OrthoDB" id="5376498at2759"/>
<reference evidence="1" key="1">
    <citation type="journal article" date="2020" name="Stud. Mycol.">
        <title>101 Dothideomycetes genomes: a test case for predicting lifestyles and emergence of pathogens.</title>
        <authorList>
            <person name="Haridas S."/>
            <person name="Albert R."/>
            <person name="Binder M."/>
            <person name="Bloem J."/>
            <person name="Labutti K."/>
            <person name="Salamov A."/>
            <person name="Andreopoulos B."/>
            <person name="Baker S."/>
            <person name="Barry K."/>
            <person name="Bills G."/>
            <person name="Bluhm B."/>
            <person name="Cannon C."/>
            <person name="Castanera R."/>
            <person name="Culley D."/>
            <person name="Daum C."/>
            <person name="Ezra D."/>
            <person name="Gonzalez J."/>
            <person name="Henrissat B."/>
            <person name="Kuo A."/>
            <person name="Liang C."/>
            <person name="Lipzen A."/>
            <person name="Lutzoni F."/>
            <person name="Magnuson J."/>
            <person name="Mondo S."/>
            <person name="Nolan M."/>
            <person name="Ohm R."/>
            <person name="Pangilinan J."/>
            <person name="Park H.-J."/>
            <person name="Ramirez L."/>
            <person name="Alfaro M."/>
            <person name="Sun H."/>
            <person name="Tritt A."/>
            <person name="Yoshinaga Y."/>
            <person name="Zwiers L.-H."/>
            <person name="Turgeon B."/>
            <person name="Goodwin S."/>
            <person name="Spatafora J."/>
            <person name="Crous P."/>
            <person name="Grigoriev I."/>
        </authorList>
    </citation>
    <scope>NUCLEOTIDE SEQUENCE</scope>
    <source>
        <strain evidence="1">CBS 130266</strain>
    </source>
</reference>